<dbReference type="Pfam" id="PF01594">
    <property type="entry name" value="AI-2E_transport"/>
    <property type="match status" value="1"/>
</dbReference>
<evidence type="ECO:0000256" key="5">
    <source>
        <dbReference type="ARBA" id="ARBA00023136"/>
    </source>
</evidence>
<name>A0ABQ5YE47_9NEIS</name>
<evidence type="ECO:0000256" key="6">
    <source>
        <dbReference type="SAM" id="Phobius"/>
    </source>
</evidence>
<dbReference type="RefSeq" id="WP_284195004.1">
    <property type="nucleotide sequence ID" value="NZ_BSOG01000001.1"/>
</dbReference>
<evidence type="ECO:0000313" key="8">
    <source>
        <dbReference type="Proteomes" id="UP001156706"/>
    </source>
</evidence>
<evidence type="ECO:0000256" key="3">
    <source>
        <dbReference type="ARBA" id="ARBA00022692"/>
    </source>
</evidence>
<comment type="subcellular location">
    <subcellularLocation>
        <location evidence="1">Membrane</location>
        <topology evidence="1">Multi-pass membrane protein</topology>
    </subcellularLocation>
</comment>
<keyword evidence="4 6" id="KW-1133">Transmembrane helix</keyword>
<keyword evidence="5 6" id="KW-0472">Membrane</keyword>
<protein>
    <submittedName>
        <fullName evidence="7">AI-2E family transporter</fullName>
    </submittedName>
</protein>
<sequence>MKRRRPLKPTWTRYWPLGLGLAILIVLYLLAPVLAPFVTAAVLAYILEPLVGRLAARGWDRSVAVGVVLAGLLLMLVALVLIVVPLFVQQLSALYGYVPELLAWLRDRVAPLMSQRLGLELSLDTESIKTWLTAHGAEAGQAFKAVLPSLTSGGLAVVGLLANLVLLPVVLFYFMRDWHVLIGHVRALIPVRLQATVTGLVAEVDDVLGEFLRGQISVMLLMAVFYSLGLWLCGVKSALPIGIIAGILVFIPYLGVIVGVLLATLAAGLQFQSLGGLLPVWGVFLMGQLLEGFVITPKLVGERIGLHPVAVIFALMAFGQLFGFVGVLLALPLAAALLVGLRHVRQQYLDSPLYLR</sequence>
<reference evidence="8" key="1">
    <citation type="journal article" date="2019" name="Int. J. Syst. Evol. Microbiol.">
        <title>The Global Catalogue of Microorganisms (GCM) 10K type strain sequencing project: providing services to taxonomists for standard genome sequencing and annotation.</title>
        <authorList>
            <consortium name="The Broad Institute Genomics Platform"/>
            <consortium name="The Broad Institute Genome Sequencing Center for Infectious Disease"/>
            <person name="Wu L."/>
            <person name="Ma J."/>
        </authorList>
    </citation>
    <scope>NUCLEOTIDE SEQUENCE [LARGE SCALE GENOMIC DNA]</scope>
    <source>
        <strain evidence="8">NBRC 110044</strain>
    </source>
</reference>
<organism evidence="7 8">
    <name type="scientific">Chitinimonas prasina</name>
    <dbReference type="NCBI Taxonomy" id="1434937"/>
    <lineage>
        <taxon>Bacteria</taxon>
        <taxon>Pseudomonadati</taxon>
        <taxon>Pseudomonadota</taxon>
        <taxon>Betaproteobacteria</taxon>
        <taxon>Neisseriales</taxon>
        <taxon>Chitinibacteraceae</taxon>
        <taxon>Chitinimonas</taxon>
    </lineage>
</organism>
<evidence type="ECO:0000256" key="2">
    <source>
        <dbReference type="ARBA" id="ARBA00009773"/>
    </source>
</evidence>
<dbReference type="PANTHER" id="PTHR21716:SF64">
    <property type="entry name" value="AI-2 TRANSPORT PROTEIN TQSA"/>
    <property type="match status" value="1"/>
</dbReference>
<feature type="transmembrane region" description="Helical" evidence="6">
    <location>
        <begin position="277"/>
        <end position="296"/>
    </location>
</feature>
<evidence type="ECO:0000256" key="1">
    <source>
        <dbReference type="ARBA" id="ARBA00004141"/>
    </source>
</evidence>
<feature type="transmembrane region" description="Helical" evidence="6">
    <location>
        <begin position="63"/>
        <end position="88"/>
    </location>
</feature>
<evidence type="ECO:0000256" key="4">
    <source>
        <dbReference type="ARBA" id="ARBA00022989"/>
    </source>
</evidence>
<dbReference type="PANTHER" id="PTHR21716">
    <property type="entry name" value="TRANSMEMBRANE PROTEIN"/>
    <property type="match status" value="1"/>
</dbReference>
<dbReference type="InterPro" id="IPR002549">
    <property type="entry name" value="AI-2E-like"/>
</dbReference>
<accession>A0ABQ5YE47</accession>
<feature type="transmembrane region" description="Helical" evidence="6">
    <location>
        <begin position="153"/>
        <end position="174"/>
    </location>
</feature>
<feature type="transmembrane region" description="Helical" evidence="6">
    <location>
        <begin position="238"/>
        <end position="265"/>
    </location>
</feature>
<comment type="similarity">
    <text evidence="2">Belongs to the autoinducer-2 exporter (AI-2E) (TC 2.A.86) family.</text>
</comment>
<dbReference type="EMBL" id="BSOG01000001">
    <property type="protein sequence ID" value="GLR11862.1"/>
    <property type="molecule type" value="Genomic_DNA"/>
</dbReference>
<keyword evidence="3 6" id="KW-0812">Transmembrane</keyword>
<gene>
    <name evidence="7" type="ORF">GCM10007907_06520</name>
</gene>
<evidence type="ECO:0000313" key="7">
    <source>
        <dbReference type="EMBL" id="GLR11862.1"/>
    </source>
</evidence>
<proteinExistence type="inferred from homology"/>
<keyword evidence="8" id="KW-1185">Reference proteome</keyword>
<dbReference type="Proteomes" id="UP001156706">
    <property type="component" value="Unassembled WGS sequence"/>
</dbReference>
<feature type="transmembrane region" description="Helical" evidence="6">
    <location>
        <begin position="216"/>
        <end position="232"/>
    </location>
</feature>
<feature type="transmembrane region" description="Helical" evidence="6">
    <location>
        <begin position="308"/>
        <end position="341"/>
    </location>
</feature>
<comment type="caution">
    <text evidence="7">The sequence shown here is derived from an EMBL/GenBank/DDBJ whole genome shotgun (WGS) entry which is preliminary data.</text>
</comment>